<evidence type="ECO:0000313" key="1">
    <source>
        <dbReference type="EMBL" id="GFN77954.1"/>
    </source>
</evidence>
<name>A0AAV3Y575_9GAST</name>
<accession>A0AAV3Y575</accession>
<dbReference type="Proteomes" id="UP000735302">
    <property type="component" value="Unassembled WGS sequence"/>
</dbReference>
<dbReference type="EMBL" id="BLXT01000514">
    <property type="protein sequence ID" value="GFN77954.1"/>
    <property type="molecule type" value="Genomic_DNA"/>
</dbReference>
<evidence type="ECO:0000313" key="2">
    <source>
        <dbReference type="Proteomes" id="UP000735302"/>
    </source>
</evidence>
<protein>
    <submittedName>
        <fullName evidence="1">Uncharacterized protein</fullName>
    </submittedName>
</protein>
<proteinExistence type="predicted"/>
<gene>
    <name evidence="1" type="ORF">PoB_000446000</name>
</gene>
<organism evidence="1 2">
    <name type="scientific">Plakobranchus ocellatus</name>
    <dbReference type="NCBI Taxonomy" id="259542"/>
    <lineage>
        <taxon>Eukaryota</taxon>
        <taxon>Metazoa</taxon>
        <taxon>Spiralia</taxon>
        <taxon>Lophotrochozoa</taxon>
        <taxon>Mollusca</taxon>
        <taxon>Gastropoda</taxon>
        <taxon>Heterobranchia</taxon>
        <taxon>Euthyneura</taxon>
        <taxon>Panpulmonata</taxon>
        <taxon>Sacoglossa</taxon>
        <taxon>Placobranchoidea</taxon>
        <taxon>Plakobranchidae</taxon>
        <taxon>Plakobranchus</taxon>
    </lineage>
</organism>
<dbReference type="AlphaFoldDB" id="A0AAV3Y575"/>
<sequence>MFPFPLRTLALKQSRQLPHYSCLATESSGMIKSTAYLNDTAGLKLKFQLSPSGQAGHYQFRYGQPGELIGWVGKNFKE</sequence>
<comment type="caution">
    <text evidence="1">The sequence shown here is derived from an EMBL/GenBank/DDBJ whole genome shotgun (WGS) entry which is preliminary data.</text>
</comment>
<keyword evidence="2" id="KW-1185">Reference proteome</keyword>
<reference evidence="1 2" key="1">
    <citation type="journal article" date="2021" name="Elife">
        <title>Chloroplast acquisition without the gene transfer in kleptoplastic sea slugs, Plakobranchus ocellatus.</title>
        <authorList>
            <person name="Maeda T."/>
            <person name="Takahashi S."/>
            <person name="Yoshida T."/>
            <person name="Shimamura S."/>
            <person name="Takaki Y."/>
            <person name="Nagai Y."/>
            <person name="Toyoda A."/>
            <person name="Suzuki Y."/>
            <person name="Arimoto A."/>
            <person name="Ishii H."/>
            <person name="Satoh N."/>
            <person name="Nishiyama T."/>
            <person name="Hasebe M."/>
            <person name="Maruyama T."/>
            <person name="Minagawa J."/>
            <person name="Obokata J."/>
            <person name="Shigenobu S."/>
        </authorList>
    </citation>
    <scope>NUCLEOTIDE SEQUENCE [LARGE SCALE GENOMIC DNA]</scope>
</reference>